<evidence type="ECO:0000313" key="1">
    <source>
        <dbReference type="EMBL" id="KAJ8317559.1"/>
    </source>
</evidence>
<comment type="caution">
    <text evidence="1">The sequence shown here is derived from an EMBL/GenBank/DDBJ whole genome shotgun (WGS) entry which is preliminary data.</text>
</comment>
<protein>
    <submittedName>
        <fullName evidence="1">Uncharacterized protein</fullName>
    </submittedName>
</protein>
<reference evidence="1 2" key="1">
    <citation type="submission" date="2022-12" db="EMBL/GenBank/DDBJ databases">
        <title>Chromosome-level genome of Tegillarca granosa.</title>
        <authorList>
            <person name="Kim J."/>
        </authorList>
    </citation>
    <scope>NUCLEOTIDE SEQUENCE [LARGE SCALE GENOMIC DNA]</scope>
    <source>
        <strain evidence="1">Teg-2019</strain>
        <tissue evidence="1">Adductor muscle</tissue>
    </source>
</reference>
<gene>
    <name evidence="1" type="ORF">KUTeg_005463</name>
</gene>
<name>A0ABQ9FJU7_TEGGR</name>
<evidence type="ECO:0000313" key="2">
    <source>
        <dbReference type="Proteomes" id="UP001217089"/>
    </source>
</evidence>
<dbReference type="EMBL" id="JARBDR010000246">
    <property type="protein sequence ID" value="KAJ8317559.1"/>
    <property type="molecule type" value="Genomic_DNA"/>
</dbReference>
<organism evidence="1 2">
    <name type="scientific">Tegillarca granosa</name>
    <name type="common">Malaysian cockle</name>
    <name type="synonym">Anadara granosa</name>
    <dbReference type="NCBI Taxonomy" id="220873"/>
    <lineage>
        <taxon>Eukaryota</taxon>
        <taxon>Metazoa</taxon>
        <taxon>Spiralia</taxon>
        <taxon>Lophotrochozoa</taxon>
        <taxon>Mollusca</taxon>
        <taxon>Bivalvia</taxon>
        <taxon>Autobranchia</taxon>
        <taxon>Pteriomorphia</taxon>
        <taxon>Arcoida</taxon>
        <taxon>Arcoidea</taxon>
        <taxon>Arcidae</taxon>
        <taxon>Tegillarca</taxon>
    </lineage>
</organism>
<dbReference type="Proteomes" id="UP001217089">
    <property type="component" value="Unassembled WGS sequence"/>
</dbReference>
<accession>A0ABQ9FJU7</accession>
<keyword evidence="2" id="KW-1185">Reference proteome</keyword>
<proteinExistence type="predicted"/>
<sequence>MTVNYVHAFLIIIYVSKTSHVYVITSCASCFLSRGYVSIDVLTGKLQWKDAVLRFPTLPIMDIYGDIIGSDGNNLVKYETNGQLDKPIIHLGSYIHPIYSGIFRPFIRRKGVGSVIFALLIFPSNSLMVTDNNMVLIVSQNGGIYSYQTICSNLKHSFLVLEFFQKINYHILQWGWRAIPFKSSKNKLGIGSSQQDGIPDAAIWLNGTVERSNGTFIPVSQPIIAHNRVYILTQFKPDDPTTAKPSVLGMQRLYAIDCFDRMIDRLHITWFMNFEKEVPSERDFIELQKTNGHVSFFQKENDDKQKGLDSETLKFIPRRLYKRQASQPTTAKSFVMYQSEQSMVYVYLSPPEADSNALPMLWGMKDAGDNSNLLFKVPLLLSSLATYRSNSDNHKQGQTNLKGRTDKMALDGGHASETPLWGVDGNGESVVKLSPESGSILKSINMSTLLKTPAKAVSNIMVARDSDAGSDILITGVTVSSKKDIKFLELCRQSNTSTDNTNYVIAFNENDLLWMVATPNNTQVIGQIAGIPKPNPFGKPKAQDDSRDELAVFAGTSEFSLVFSIH</sequence>